<proteinExistence type="predicted"/>
<keyword evidence="3" id="KW-1185">Reference proteome</keyword>
<evidence type="ECO:0000313" key="2">
    <source>
        <dbReference type="EMBL" id="SMX78486.1"/>
    </source>
</evidence>
<dbReference type="EMBL" id="FXZB01000010">
    <property type="protein sequence ID" value="SMX78486.1"/>
    <property type="molecule type" value="Genomic_DNA"/>
</dbReference>
<evidence type="ECO:0000259" key="1">
    <source>
        <dbReference type="SMART" id="SM00421"/>
    </source>
</evidence>
<sequence>MSEPGLSPYGRTFGYTEEVSVVRQTLANPNRFGCLLLGPAGIGCTTVMSMALAQVEANTPIYRLRGSEQVRDRELGVLEILLSQAGVGTEVGVGAALSMVAKVIAQDSSTSIPIVRVDNANLVDESSLSVLCHLAEARKIRLVAGAESVRAPVDIIAKLWLTGKLTRIDLSGLDEGAIAALAATSKQNTKSAAELYRDTGGNPRLLNHVLFGQEQIQAQDRILWNISEELKPIVEIFAVTGAMPYGALSALCPWEKIDAMADAGIVTMTKGRDAAVMIAEPVIAETLRSQMMPSHSLRLFNALDKVVDIGLLEGQALFGYLRWALRLGYQRPADYVYKAMVWANSRGRYEDTAMLARASQYESHEMRLEFVRAEKGLGNIESANRHFDQLLENLDIERSASRLLSRVASMDFRLTDPRTPGRLRTGWIRKQLTSPVDQGRYGSTQARFEQRGGRLIASRNLAENVYRTHACQTRHRLRACAILGFDEVCLGQVETGLHYIRQAELMFELPGATSYEIEDAAPQLFVSRYVAGDWEGARAALKVVDAGERMRDFIGALVDIRTGHPARAQVALAEVLTQSHEEDFVDIVRIGRAAKRYADALLGKNLQASDLPDQSQVESRVDRYAWWSEFESRLYDLQTLALTRPEKAAEQLFELGCAQLDREALAVAAGALMEAARLGHKRAAEELGRIAPQIQGALGHLASTMSRALLEGSAGALLDAAQESLEFGSAIVCSDLAKLAQKRAVAENDRSAVRRARILVGNSTRTIRFNAADARMDSVLSGFERRLVDGVVDGRSSQELGEAHHLSARTIEWHLGRIYQRLQVANRRELRAVASTWKARA</sequence>
<name>A0A2H1ITG0_BREAU</name>
<accession>A0A2H1ITG0</accession>
<dbReference type="GO" id="GO:0003677">
    <property type="term" value="F:DNA binding"/>
    <property type="evidence" value="ECO:0007669"/>
    <property type="project" value="InterPro"/>
</dbReference>
<dbReference type="InterPro" id="IPR016032">
    <property type="entry name" value="Sig_transdc_resp-reg_C-effctor"/>
</dbReference>
<dbReference type="RefSeq" id="WP_035278171.1">
    <property type="nucleotide sequence ID" value="NZ_AAGP01000003.1"/>
</dbReference>
<feature type="domain" description="HTH luxR-type" evidence="1">
    <location>
        <begin position="777"/>
        <end position="834"/>
    </location>
</feature>
<dbReference type="InterPro" id="IPR027417">
    <property type="entry name" value="P-loop_NTPase"/>
</dbReference>
<dbReference type="Pfam" id="PF00196">
    <property type="entry name" value="GerE"/>
    <property type="match status" value="1"/>
</dbReference>
<dbReference type="SUPFAM" id="SSF46894">
    <property type="entry name" value="C-terminal effector domain of the bipartite response regulators"/>
    <property type="match status" value="1"/>
</dbReference>
<comment type="caution">
    <text evidence="2">The sequence shown here is derived from an EMBL/GenBank/DDBJ whole genome shotgun (WGS) entry which is preliminary data.</text>
</comment>
<gene>
    <name evidence="2" type="ORF">BAUR9175_01677</name>
</gene>
<organism evidence="2 3">
    <name type="scientific">Brevibacterium aurantiacum</name>
    <dbReference type="NCBI Taxonomy" id="273384"/>
    <lineage>
        <taxon>Bacteria</taxon>
        <taxon>Bacillati</taxon>
        <taxon>Actinomycetota</taxon>
        <taxon>Actinomycetes</taxon>
        <taxon>Micrococcales</taxon>
        <taxon>Brevibacteriaceae</taxon>
        <taxon>Brevibacterium</taxon>
    </lineage>
</organism>
<dbReference type="SMART" id="SM00421">
    <property type="entry name" value="HTH_LUXR"/>
    <property type="match status" value="1"/>
</dbReference>
<reference evidence="2" key="1">
    <citation type="submission" date="2017-03" db="EMBL/GenBank/DDBJ databases">
        <authorList>
            <person name="Monnet C."/>
        </authorList>
    </citation>
    <scope>NUCLEOTIDE SEQUENCE [LARGE SCALE GENOMIC DNA]</scope>
    <source>
        <strain evidence="2">ATCC 9175</strain>
    </source>
</reference>
<dbReference type="Gene3D" id="1.10.10.10">
    <property type="entry name" value="Winged helix-like DNA-binding domain superfamily/Winged helix DNA-binding domain"/>
    <property type="match status" value="1"/>
</dbReference>
<dbReference type="AlphaFoldDB" id="A0A2H1ITG0"/>
<dbReference type="InterPro" id="IPR036388">
    <property type="entry name" value="WH-like_DNA-bd_sf"/>
</dbReference>
<dbReference type="SUPFAM" id="SSF52540">
    <property type="entry name" value="P-loop containing nucleoside triphosphate hydrolases"/>
    <property type="match status" value="1"/>
</dbReference>
<evidence type="ECO:0000313" key="3">
    <source>
        <dbReference type="Proteomes" id="UP000234525"/>
    </source>
</evidence>
<protein>
    <submittedName>
        <fullName evidence="2">Regulatory protein, luxR family</fullName>
    </submittedName>
</protein>
<dbReference type="Proteomes" id="UP000234525">
    <property type="component" value="Unassembled WGS sequence"/>
</dbReference>
<dbReference type="GO" id="GO:0006355">
    <property type="term" value="P:regulation of DNA-templated transcription"/>
    <property type="evidence" value="ECO:0007669"/>
    <property type="project" value="InterPro"/>
</dbReference>
<dbReference type="InterPro" id="IPR000792">
    <property type="entry name" value="Tscrpt_reg_LuxR_C"/>
</dbReference>